<evidence type="ECO:0000256" key="12">
    <source>
        <dbReference type="ARBA" id="ARBA00030592"/>
    </source>
</evidence>
<accession>A0AA38G1Z4</accession>
<comment type="caution">
    <text evidence="15">The sequence shown here is derived from an EMBL/GenBank/DDBJ whole genome shotgun (WGS) entry which is preliminary data.</text>
</comment>
<evidence type="ECO:0000256" key="4">
    <source>
        <dbReference type="ARBA" id="ARBA00013025"/>
    </source>
</evidence>
<evidence type="ECO:0000256" key="5">
    <source>
        <dbReference type="ARBA" id="ARBA00018660"/>
    </source>
</evidence>
<dbReference type="GO" id="GO:0005739">
    <property type="term" value="C:mitochondrion"/>
    <property type="evidence" value="ECO:0007669"/>
    <property type="project" value="TreeGrafter"/>
</dbReference>
<dbReference type="Pfam" id="PF14223">
    <property type="entry name" value="Retrotran_gag_2"/>
    <property type="match status" value="1"/>
</dbReference>
<comment type="pathway">
    <text evidence="2">Cofactor biosynthesis; tetrahydrofolylpolyglutamate biosynthesis.</text>
</comment>
<keyword evidence="11" id="KW-0460">Magnesium</keyword>
<evidence type="ECO:0000313" key="16">
    <source>
        <dbReference type="Proteomes" id="UP000824469"/>
    </source>
</evidence>
<dbReference type="EC" id="6.3.2.17" evidence="4"/>
<dbReference type="Proteomes" id="UP000824469">
    <property type="component" value="Unassembled WGS sequence"/>
</dbReference>
<evidence type="ECO:0000256" key="9">
    <source>
        <dbReference type="ARBA" id="ARBA00022741"/>
    </source>
</evidence>
<dbReference type="EMBL" id="JAHRHJ020000005">
    <property type="protein sequence ID" value="KAH9315017.1"/>
    <property type="molecule type" value="Genomic_DNA"/>
</dbReference>
<keyword evidence="6" id="KW-0554">One-carbon metabolism</keyword>
<comment type="catalytic activity">
    <reaction evidence="14">
        <text>(6S)-5,6,7,8-tetrahydrofolyl-(gamma-L-Glu)(n) + L-glutamate + ATP = (6S)-5,6,7,8-tetrahydrofolyl-(gamma-L-Glu)(n+1) + ADP + phosphate + H(+)</text>
        <dbReference type="Rhea" id="RHEA:10580"/>
        <dbReference type="Rhea" id="RHEA-COMP:14738"/>
        <dbReference type="Rhea" id="RHEA-COMP:14740"/>
        <dbReference type="ChEBI" id="CHEBI:15378"/>
        <dbReference type="ChEBI" id="CHEBI:29985"/>
        <dbReference type="ChEBI" id="CHEBI:30616"/>
        <dbReference type="ChEBI" id="CHEBI:43474"/>
        <dbReference type="ChEBI" id="CHEBI:141005"/>
        <dbReference type="ChEBI" id="CHEBI:456216"/>
        <dbReference type="EC" id="6.3.2.17"/>
    </reaction>
</comment>
<dbReference type="PROSITE" id="PS01012">
    <property type="entry name" value="FOLYLPOLYGLU_SYNT_2"/>
    <property type="match status" value="1"/>
</dbReference>
<comment type="cofactor">
    <cofactor evidence="1">
        <name>a monovalent cation</name>
        <dbReference type="ChEBI" id="CHEBI:60242"/>
    </cofactor>
</comment>
<dbReference type="InterPro" id="IPR018109">
    <property type="entry name" value="Folylpolyglutamate_synth_CS"/>
</dbReference>
<dbReference type="GO" id="GO:0005829">
    <property type="term" value="C:cytosol"/>
    <property type="evidence" value="ECO:0007669"/>
    <property type="project" value="TreeGrafter"/>
</dbReference>
<feature type="non-terminal residue" evidence="15">
    <location>
        <position position="912"/>
    </location>
</feature>
<sequence>ARIISDDCSSTSYVAALNALSSIVTPRRRADETGNNFPIMYEYLKILDLEESLSQLKFIHIAGTKGKGSTCTFVESILRAYGFRTGLYTSPHLMNICERYRLDGLEVSEEKFLNLFWWCWNRLKENSVEDIHFFQFLTLLAFKIFTEEKVDVAILEVGLGGKFDATNVVKSPIVCGISSLGYDHMEILGNTLTQITREKAGIMKPGVPAFTIPQPEEAMTVLQDVASQLMVPLHVVSPLDPARLGGLKLGLAGDHQYINAGLAVALCYSWLRKTRHSEDFDLQQSEVHKGYLPDSFIKGLTMANIPGRAQVIPDSYVGHHEQCNMEETGNADCSELIFYLDGAHTPESMEVCAKWFSSAIKIDSQSLVQTTGVLKETQNGFTNIISDFDLQQKSVGNSKITSKQVLLFNCFSERDPQLLLSQLVNTCALHGVHFDRALFVPSHSPFTQFGSSTSTGTDSPKVDLQWQLSLQRTWQNIICGCGGSESQPAMNFEDYDKRHKEALLLLKLSVSDDMIPEVRNATVASTLWTSLKDKYQTLEKSRVLYLKNMLFFVKLEEGGSLSKHLLRMKDLRDQLSSINKKVDNDDMVALVLNNLPSSDWYVSFTTNICFESVVRADGESLAMEGIGDICIVLNNAHKLLVRNVRYVPSLQKNLLSIRQLTENPNIYVDFCGKKCVVSDVKQRRIIALCIGEGGQYRFVDPAAINMNARLEDNSTIKDVQEVAMPWEEAIPHKSVDLDTVNLHAPIVEGVSTIPNVREDGFPHSKEQFVVDGDSIIPNALTVHGEMACPTTHSEVLARRRVKHEQFAHYVVKDLSQQRGIDEQIDEELVLTPTTVETETTAEMEMVISPTIAELVLTPTAQMVTFLLLRKLDKHYTVLQGHDRGDFDCKTIESLYKLQQATQAYNRVFNPLL</sequence>
<dbReference type="NCBIfam" id="TIGR01499">
    <property type="entry name" value="folC"/>
    <property type="match status" value="1"/>
</dbReference>
<dbReference type="InterPro" id="IPR036565">
    <property type="entry name" value="Mur-like_cat_sf"/>
</dbReference>
<organism evidence="15 16">
    <name type="scientific">Taxus chinensis</name>
    <name type="common">Chinese yew</name>
    <name type="synonym">Taxus wallichiana var. chinensis</name>
    <dbReference type="NCBI Taxonomy" id="29808"/>
    <lineage>
        <taxon>Eukaryota</taxon>
        <taxon>Viridiplantae</taxon>
        <taxon>Streptophyta</taxon>
        <taxon>Embryophyta</taxon>
        <taxon>Tracheophyta</taxon>
        <taxon>Spermatophyta</taxon>
        <taxon>Pinopsida</taxon>
        <taxon>Pinidae</taxon>
        <taxon>Conifers II</taxon>
        <taxon>Cupressales</taxon>
        <taxon>Taxaceae</taxon>
        <taxon>Taxus</taxon>
    </lineage>
</organism>
<dbReference type="GO" id="GO:0004326">
    <property type="term" value="F:tetrahydrofolylpolyglutamate synthase activity"/>
    <property type="evidence" value="ECO:0007669"/>
    <property type="project" value="UniProtKB-EC"/>
</dbReference>
<reference evidence="15 16" key="1">
    <citation type="journal article" date="2021" name="Nat. Plants">
        <title>The Taxus genome provides insights into paclitaxel biosynthesis.</title>
        <authorList>
            <person name="Xiong X."/>
            <person name="Gou J."/>
            <person name="Liao Q."/>
            <person name="Li Y."/>
            <person name="Zhou Q."/>
            <person name="Bi G."/>
            <person name="Li C."/>
            <person name="Du R."/>
            <person name="Wang X."/>
            <person name="Sun T."/>
            <person name="Guo L."/>
            <person name="Liang H."/>
            <person name="Lu P."/>
            <person name="Wu Y."/>
            <person name="Zhang Z."/>
            <person name="Ro D.K."/>
            <person name="Shang Y."/>
            <person name="Huang S."/>
            <person name="Yan J."/>
        </authorList>
    </citation>
    <scope>NUCLEOTIDE SEQUENCE [LARGE SCALE GENOMIC DNA]</scope>
    <source>
        <strain evidence="15">Ta-2019</strain>
    </source>
</reference>
<protein>
    <recommendedName>
        <fullName evidence="5">Folylpolyglutamate synthase</fullName>
        <ecNumber evidence="4">6.3.2.17</ecNumber>
    </recommendedName>
    <alternativeName>
        <fullName evidence="13">Folylpoly-gamma-glutamate synthetase</fullName>
    </alternativeName>
    <alternativeName>
        <fullName evidence="12">Tetrahydrofolylpolyglutamate synthase</fullName>
    </alternativeName>
</protein>
<dbReference type="GO" id="GO:0005524">
    <property type="term" value="F:ATP binding"/>
    <property type="evidence" value="ECO:0007669"/>
    <property type="project" value="UniProtKB-KW"/>
</dbReference>
<evidence type="ECO:0000256" key="14">
    <source>
        <dbReference type="ARBA" id="ARBA00047493"/>
    </source>
</evidence>
<gene>
    <name evidence="15" type="ORF">KI387_023644</name>
</gene>
<dbReference type="Gene3D" id="3.90.190.20">
    <property type="entry name" value="Mur ligase, C-terminal domain"/>
    <property type="match status" value="1"/>
</dbReference>
<name>A0AA38G1Z4_TAXCH</name>
<evidence type="ECO:0000256" key="1">
    <source>
        <dbReference type="ARBA" id="ARBA00001944"/>
    </source>
</evidence>
<dbReference type="GO" id="GO:0046872">
    <property type="term" value="F:metal ion binding"/>
    <property type="evidence" value="ECO:0007669"/>
    <property type="project" value="UniProtKB-KW"/>
</dbReference>
<dbReference type="GO" id="GO:0006730">
    <property type="term" value="P:one-carbon metabolic process"/>
    <property type="evidence" value="ECO:0007669"/>
    <property type="project" value="UniProtKB-KW"/>
</dbReference>
<dbReference type="PROSITE" id="PS01011">
    <property type="entry name" value="FOLYLPOLYGLU_SYNT_1"/>
    <property type="match status" value="1"/>
</dbReference>
<proteinExistence type="inferred from homology"/>
<evidence type="ECO:0000256" key="6">
    <source>
        <dbReference type="ARBA" id="ARBA00022563"/>
    </source>
</evidence>
<evidence type="ECO:0000256" key="10">
    <source>
        <dbReference type="ARBA" id="ARBA00022840"/>
    </source>
</evidence>
<keyword evidence="8" id="KW-0479">Metal-binding</keyword>
<keyword evidence="7" id="KW-0436">Ligase</keyword>
<evidence type="ECO:0000256" key="11">
    <source>
        <dbReference type="ARBA" id="ARBA00022842"/>
    </source>
</evidence>
<evidence type="ECO:0000313" key="15">
    <source>
        <dbReference type="EMBL" id="KAH9315017.1"/>
    </source>
</evidence>
<keyword evidence="16" id="KW-1185">Reference proteome</keyword>
<dbReference type="PANTHER" id="PTHR11136:SF16">
    <property type="entry name" value="FOLYLPOLYGLUTAMATE SYNTHASE"/>
    <property type="match status" value="1"/>
</dbReference>
<dbReference type="InterPro" id="IPR036615">
    <property type="entry name" value="Mur_ligase_C_dom_sf"/>
</dbReference>
<evidence type="ECO:0000256" key="2">
    <source>
        <dbReference type="ARBA" id="ARBA00005150"/>
    </source>
</evidence>
<evidence type="ECO:0000256" key="13">
    <source>
        <dbReference type="ARBA" id="ARBA00030876"/>
    </source>
</evidence>
<dbReference type="PANTHER" id="PTHR11136">
    <property type="entry name" value="FOLYLPOLYGLUTAMATE SYNTHASE-RELATED"/>
    <property type="match status" value="1"/>
</dbReference>
<dbReference type="SUPFAM" id="SSF53244">
    <property type="entry name" value="MurD-like peptide ligases, peptide-binding domain"/>
    <property type="match status" value="1"/>
</dbReference>
<dbReference type="SUPFAM" id="SSF53623">
    <property type="entry name" value="MurD-like peptide ligases, catalytic domain"/>
    <property type="match status" value="1"/>
</dbReference>
<dbReference type="AlphaFoldDB" id="A0AA38G1Z4"/>
<evidence type="ECO:0000256" key="7">
    <source>
        <dbReference type="ARBA" id="ARBA00022598"/>
    </source>
</evidence>
<dbReference type="InterPro" id="IPR001645">
    <property type="entry name" value="Folylpolyglutamate_synth"/>
</dbReference>
<keyword evidence="9" id="KW-0547">Nucleotide-binding</keyword>
<evidence type="ECO:0000256" key="3">
    <source>
        <dbReference type="ARBA" id="ARBA00008276"/>
    </source>
</evidence>
<dbReference type="FunFam" id="3.40.1190.10:FF:000008">
    <property type="entry name" value="Folylpolyglutamate synthase"/>
    <property type="match status" value="1"/>
</dbReference>
<keyword evidence="10" id="KW-0067">ATP-binding</keyword>
<dbReference type="Gene3D" id="3.40.1190.10">
    <property type="entry name" value="Mur-like, catalytic domain"/>
    <property type="match status" value="1"/>
</dbReference>
<evidence type="ECO:0000256" key="8">
    <source>
        <dbReference type="ARBA" id="ARBA00022723"/>
    </source>
</evidence>
<dbReference type="FunFam" id="3.90.190.20:FF:000011">
    <property type="entry name" value="Folylpolyglutamate synthase"/>
    <property type="match status" value="1"/>
</dbReference>
<comment type="similarity">
    <text evidence="3">Belongs to the folylpolyglutamate synthase family.</text>
</comment>